<name>A0ABV7U952_9RHOB</name>
<proteinExistence type="predicted"/>
<dbReference type="SMART" id="SM00530">
    <property type="entry name" value="HTH_XRE"/>
    <property type="match status" value="1"/>
</dbReference>
<dbReference type="SUPFAM" id="SSF47413">
    <property type="entry name" value="lambda repressor-like DNA-binding domains"/>
    <property type="match status" value="1"/>
</dbReference>
<dbReference type="InterPro" id="IPR010982">
    <property type="entry name" value="Lambda_DNA-bd_dom_sf"/>
</dbReference>
<dbReference type="InterPro" id="IPR001387">
    <property type="entry name" value="Cro/C1-type_HTH"/>
</dbReference>
<accession>A0ABV7U952</accession>
<dbReference type="PROSITE" id="PS50943">
    <property type="entry name" value="HTH_CROC1"/>
    <property type="match status" value="1"/>
</dbReference>
<protein>
    <submittedName>
        <fullName evidence="3">Helix-turn-helix domain-containing protein</fullName>
    </submittedName>
</protein>
<dbReference type="PANTHER" id="PTHR46797:SF1">
    <property type="entry name" value="METHYLPHOSPHONATE SYNTHASE"/>
    <property type="match status" value="1"/>
</dbReference>
<keyword evidence="4" id="KW-1185">Reference proteome</keyword>
<feature type="domain" description="HTH cro/C1-type" evidence="2">
    <location>
        <begin position="16"/>
        <end position="70"/>
    </location>
</feature>
<dbReference type="Gene3D" id="1.10.260.40">
    <property type="entry name" value="lambda repressor-like DNA-binding domains"/>
    <property type="match status" value="1"/>
</dbReference>
<dbReference type="CDD" id="cd00093">
    <property type="entry name" value="HTH_XRE"/>
    <property type="match status" value="1"/>
</dbReference>
<dbReference type="InterPro" id="IPR050807">
    <property type="entry name" value="TransReg_Diox_bact_type"/>
</dbReference>
<dbReference type="EMBL" id="JBHRXY010000028">
    <property type="protein sequence ID" value="MFC3631409.1"/>
    <property type="molecule type" value="Genomic_DNA"/>
</dbReference>
<dbReference type="Proteomes" id="UP001595539">
    <property type="component" value="Unassembled WGS sequence"/>
</dbReference>
<reference evidence="4" key="1">
    <citation type="journal article" date="2019" name="Int. J. Syst. Evol. Microbiol.">
        <title>The Global Catalogue of Microorganisms (GCM) 10K type strain sequencing project: providing services to taxonomists for standard genome sequencing and annotation.</title>
        <authorList>
            <consortium name="The Broad Institute Genomics Platform"/>
            <consortium name="The Broad Institute Genome Sequencing Center for Infectious Disease"/>
            <person name="Wu L."/>
            <person name="Ma J."/>
        </authorList>
    </citation>
    <scope>NUCLEOTIDE SEQUENCE [LARGE SCALE GENOMIC DNA]</scope>
    <source>
        <strain evidence="4">KCTC 42473</strain>
    </source>
</reference>
<dbReference type="PANTHER" id="PTHR46797">
    <property type="entry name" value="HTH-TYPE TRANSCRIPTIONAL REGULATOR"/>
    <property type="match status" value="1"/>
</dbReference>
<gene>
    <name evidence="3" type="ORF">ACFOM8_18420</name>
</gene>
<sequence length="83" mass="8858">MDVSAAPLVTAFARVLRRHRTARGIAQEELAYSAGISPRYVSLLEGGKHGPSLTTMAKLAARLGTPLSELIREAEAELDDPSV</sequence>
<evidence type="ECO:0000256" key="1">
    <source>
        <dbReference type="ARBA" id="ARBA00023125"/>
    </source>
</evidence>
<evidence type="ECO:0000313" key="3">
    <source>
        <dbReference type="EMBL" id="MFC3631409.1"/>
    </source>
</evidence>
<keyword evidence="1" id="KW-0238">DNA-binding</keyword>
<comment type="caution">
    <text evidence="3">The sequence shown here is derived from an EMBL/GenBank/DDBJ whole genome shotgun (WGS) entry which is preliminary data.</text>
</comment>
<dbReference type="Pfam" id="PF01381">
    <property type="entry name" value="HTH_3"/>
    <property type="match status" value="1"/>
</dbReference>
<organism evidence="3 4">
    <name type="scientific">Paracoccus angustae</name>
    <dbReference type="NCBI Taxonomy" id="1671480"/>
    <lineage>
        <taxon>Bacteria</taxon>
        <taxon>Pseudomonadati</taxon>
        <taxon>Pseudomonadota</taxon>
        <taxon>Alphaproteobacteria</taxon>
        <taxon>Rhodobacterales</taxon>
        <taxon>Paracoccaceae</taxon>
        <taxon>Paracoccus</taxon>
    </lineage>
</organism>
<evidence type="ECO:0000259" key="2">
    <source>
        <dbReference type="PROSITE" id="PS50943"/>
    </source>
</evidence>
<evidence type="ECO:0000313" key="4">
    <source>
        <dbReference type="Proteomes" id="UP001595539"/>
    </source>
</evidence>